<sequence>MTWVSRHLPTCLGRIHVRLGGNANHPAIMFWPSLLMDGTMWSAVAEHFEDRYRVVLVDSPGHGESEPLARKFAFDECALCISEMLDGLEMAKTIFVGNSWGAMVGGTFAARHPERVVASVLMNGTASVAGFRQKLEFFAMTRIVGAMGGVRGPMVGRVVRAFLGPTALRENPAAARAVRESVAQAHVTSSILATESVVSTRPDQHALLATIRTPVLVVAGDEDPTFSLAETQRMASAIPGAEFHVMPRTGHLAALERPAEVAALIESFLGRVLQ</sequence>
<proteinExistence type="predicted"/>
<dbReference type="Gene3D" id="3.40.50.1820">
    <property type="entry name" value="alpha/beta hydrolase"/>
    <property type="match status" value="1"/>
</dbReference>
<organism evidence="2 3">
    <name type="scientific">Pendulispora brunnea</name>
    <dbReference type="NCBI Taxonomy" id="2905690"/>
    <lineage>
        <taxon>Bacteria</taxon>
        <taxon>Pseudomonadati</taxon>
        <taxon>Myxococcota</taxon>
        <taxon>Myxococcia</taxon>
        <taxon>Myxococcales</taxon>
        <taxon>Sorangiineae</taxon>
        <taxon>Pendulisporaceae</taxon>
        <taxon>Pendulispora</taxon>
    </lineage>
</organism>
<dbReference type="InterPro" id="IPR029058">
    <property type="entry name" value="AB_hydrolase_fold"/>
</dbReference>
<evidence type="ECO:0000259" key="1">
    <source>
        <dbReference type="Pfam" id="PF00561"/>
    </source>
</evidence>
<protein>
    <submittedName>
        <fullName evidence="2">Alpha/beta hydrolase</fullName>
    </submittedName>
</protein>
<dbReference type="InterPro" id="IPR000073">
    <property type="entry name" value="AB_hydrolase_1"/>
</dbReference>
<name>A0ABZ2K713_9BACT</name>
<dbReference type="PANTHER" id="PTHR43798">
    <property type="entry name" value="MONOACYLGLYCEROL LIPASE"/>
    <property type="match status" value="1"/>
</dbReference>
<dbReference type="PRINTS" id="PR00412">
    <property type="entry name" value="EPOXHYDRLASE"/>
</dbReference>
<keyword evidence="2" id="KW-0378">Hydrolase</keyword>
<dbReference type="InterPro" id="IPR050266">
    <property type="entry name" value="AB_hydrolase_sf"/>
</dbReference>
<reference evidence="2 3" key="1">
    <citation type="submission" date="2021-12" db="EMBL/GenBank/DDBJ databases">
        <title>Discovery of the Pendulisporaceae a myxobacterial family with distinct sporulation behavior and unique specialized metabolism.</title>
        <authorList>
            <person name="Garcia R."/>
            <person name="Popoff A."/>
            <person name="Bader C.D."/>
            <person name="Loehr J."/>
            <person name="Walesch S."/>
            <person name="Walt C."/>
            <person name="Boldt J."/>
            <person name="Bunk B."/>
            <person name="Haeckl F.J.F.P.J."/>
            <person name="Gunesch A.P."/>
            <person name="Birkelbach J."/>
            <person name="Nuebel U."/>
            <person name="Pietschmann T."/>
            <person name="Bach T."/>
            <person name="Mueller R."/>
        </authorList>
    </citation>
    <scope>NUCLEOTIDE SEQUENCE [LARGE SCALE GENOMIC DNA]</scope>
    <source>
        <strain evidence="2 3">MSr12523</strain>
    </source>
</reference>
<accession>A0ABZ2K713</accession>
<dbReference type="SUPFAM" id="SSF53474">
    <property type="entry name" value="alpha/beta-Hydrolases"/>
    <property type="match status" value="1"/>
</dbReference>
<gene>
    <name evidence="2" type="ORF">LZC95_39930</name>
</gene>
<evidence type="ECO:0000313" key="2">
    <source>
        <dbReference type="EMBL" id="WXA92604.1"/>
    </source>
</evidence>
<dbReference type="EMBL" id="CP089982">
    <property type="protein sequence ID" value="WXA92604.1"/>
    <property type="molecule type" value="Genomic_DNA"/>
</dbReference>
<dbReference type="PRINTS" id="PR00111">
    <property type="entry name" value="ABHYDROLASE"/>
</dbReference>
<dbReference type="InterPro" id="IPR000639">
    <property type="entry name" value="Epox_hydrolase-like"/>
</dbReference>
<dbReference type="RefSeq" id="WP_394843208.1">
    <property type="nucleotide sequence ID" value="NZ_CP089982.1"/>
</dbReference>
<dbReference type="Pfam" id="PF00561">
    <property type="entry name" value="Abhydrolase_1"/>
    <property type="match status" value="1"/>
</dbReference>
<keyword evidence="3" id="KW-1185">Reference proteome</keyword>
<dbReference type="Proteomes" id="UP001379533">
    <property type="component" value="Chromosome"/>
</dbReference>
<dbReference type="GO" id="GO:0016787">
    <property type="term" value="F:hydrolase activity"/>
    <property type="evidence" value="ECO:0007669"/>
    <property type="project" value="UniProtKB-KW"/>
</dbReference>
<evidence type="ECO:0000313" key="3">
    <source>
        <dbReference type="Proteomes" id="UP001379533"/>
    </source>
</evidence>
<feature type="domain" description="AB hydrolase-1" evidence="1">
    <location>
        <begin position="26"/>
        <end position="258"/>
    </location>
</feature>